<sequence length="110" mass="13139">MRKPYPSDISREAFKEIEPLLLSGRKQTRPRVVDVYEIFCALLYILKSGCQWSMLPRDFPAKSTVHYYFSIWNKKPSETEPSILEQALKKCGWRGPYQQWTERTNELYHH</sequence>
<evidence type="ECO:0000259" key="1">
    <source>
        <dbReference type="Pfam" id="PF13340"/>
    </source>
</evidence>
<dbReference type="AlphaFoldDB" id="A0A142G4G0"/>
<feature type="domain" description="Insertion element IS402-like" evidence="1">
    <location>
        <begin position="10"/>
        <end position="75"/>
    </location>
</feature>
<geneLocation type="plasmid" evidence="2">
    <name>pA297-3</name>
</geneLocation>
<name>A0A142G4G0_ACIBA</name>
<accession>A0A142G4G0</accession>
<dbReference type="InterPro" id="IPR025161">
    <property type="entry name" value="IS402-like_dom"/>
</dbReference>
<dbReference type="EMBL" id="KU744946">
    <property type="protein sequence ID" value="AMQ95787.1"/>
    <property type="molecule type" value="Genomic_DNA"/>
</dbReference>
<evidence type="ECO:0000313" key="2">
    <source>
        <dbReference type="EMBL" id="AMQ95787.1"/>
    </source>
</evidence>
<organism evidence="2">
    <name type="scientific">Acinetobacter baumannii</name>
    <dbReference type="NCBI Taxonomy" id="470"/>
    <lineage>
        <taxon>Bacteria</taxon>
        <taxon>Pseudomonadati</taxon>
        <taxon>Pseudomonadota</taxon>
        <taxon>Gammaproteobacteria</taxon>
        <taxon>Moraxellales</taxon>
        <taxon>Moraxellaceae</taxon>
        <taxon>Acinetobacter</taxon>
        <taxon>Acinetobacter calcoaceticus/baumannii complex</taxon>
    </lineage>
</organism>
<dbReference type="PANTHER" id="PTHR30007">
    <property type="entry name" value="PHP DOMAIN PROTEIN"/>
    <property type="match status" value="1"/>
</dbReference>
<reference evidence="2" key="1">
    <citation type="submission" date="2016-02" db="EMBL/GenBank/DDBJ databases">
        <title>Conjugative plasmids carrying the sulphonamide resistance gene.</title>
        <authorList>
            <person name="Hamidian M."/>
            <person name="Ambrose S.J."/>
            <person name="Hall R.M."/>
        </authorList>
    </citation>
    <scope>NUCLEOTIDE SEQUENCE</scope>
    <source>
        <strain evidence="2">A297</strain>
        <plasmid evidence="2">pA297-3</plasmid>
    </source>
</reference>
<protein>
    <submittedName>
        <fullName evidence="2">Transposase of ISAba37</fullName>
    </submittedName>
</protein>
<proteinExistence type="predicted"/>
<keyword evidence="2" id="KW-0614">Plasmid</keyword>
<dbReference type="PANTHER" id="PTHR30007:SF0">
    <property type="entry name" value="TRANSPOSASE"/>
    <property type="match status" value="1"/>
</dbReference>
<dbReference type="Pfam" id="PF13340">
    <property type="entry name" value="DUF4096"/>
    <property type="match status" value="1"/>
</dbReference>